<evidence type="ECO:0000313" key="2">
    <source>
        <dbReference type="EMBL" id="RAR49743.1"/>
    </source>
</evidence>
<dbReference type="EMBL" id="QLSV01000003">
    <property type="protein sequence ID" value="RAR49743.1"/>
    <property type="molecule type" value="Genomic_DNA"/>
</dbReference>
<feature type="transmembrane region" description="Helical" evidence="1">
    <location>
        <begin position="21"/>
        <end position="50"/>
    </location>
</feature>
<reference evidence="2 3" key="1">
    <citation type="submission" date="2018-06" db="EMBL/GenBank/DDBJ databases">
        <title>Genomic Encyclopedia of Type Strains, Phase III (KMG-III): the genomes of soil and plant-associated and newly described type strains.</title>
        <authorList>
            <person name="Whitman W."/>
        </authorList>
    </citation>
    <scope>NUCLEOTIDE SEQUENCE [LARGE SCALE GENOMIC DNA]</scope>
    <source>
        <strain evidence="2 3">CGMCC 1.12504</strain>
    </source>
</reference>
<feature type="transmembrane region" description="Helical" evidence="1">
    <location>
        <begin position="166"/>
        <end position="183"/>
    </location>
</feature>
<protein>
    <recommendedName>
        <fullName evidence="4">ABC-2 type transport system permease protein</fullName>
    </recommendedName>
</protein>
<feature type="transmembrane region" description="Helical" evidence="1">
    <location>
        <begin position="62"/>
        <end position="81"/>
    </location>
</feature>
<evidence type="ECO:0000256" key="1">
    <source>
        <dbReference type="SAM" id="Phobius"/>
    </source>
</evidence>
<feature type="transmembrane region" description="Helical" evidence="1">
    <location>
        <begin position="137"/>
        <end position="159"/>
    </location>
</feature>
<feature type="transmembrane region" description="Helical" evidence="1">
    <location>
        <begin position="301"/>
        <end position="326"/>
    </location>
</feature>
<feature type="transmembrane region" description="Helical" evidence="1">
    <location>
        <begin position="447"/>
        <end position="463"/>
    </location>
</feature>
<feature type="transmembrane region" description="Helical" evidence="1">
    <location>
        <begin position="275"/>
        <end position="295"/>
    </location>
</feature>
<feature type="transmembrane region" description="Helical" evidence="1">
    <location>
        <begin position="102"/>
        <end position="131"/>
    </location>
</feature>
<evidence type="ECO:0000313" key="3">
    <source>
        <dbReference type="Proteomes" id="UP000249518"/>
    </source>
</evidence>
<keyword evidence="1" id="KW-1133">Transmembrane helix</keyword>
<keyword evidence="1" id="KW-0812">Transmembrane</keyword>
<keyword evidence="1" id="KW-0472">Membrane</keyword>
<dbReference type="OrthoDB" id="1014144at2"/>
<keyword evidence="3" id="KW-1185">Reference proteome</keyword>
<comment type="caution">
    <text evidence="2">The sequence shown here is derived from an EMBL/GenBank/DDBJ whole genome shotgun (WGS) entry which is preliminary data.</text>
</comment>
<dbReference type="InterPro" id="IPR043742">
    <property type="entry name" value="DUF5687"/>
</dbReference>
<dbReference type="AlphaFoldDB" id="A0A328WUA4"/>
<evidence type="ECO:0008006" key="4">
    <source>
        <dbReference type="Google" id="ProtNLM"/>
    </source>
</evidence>
<accession>A0A328WUA4</accession>
<proteinExistence type="predicted"/>
<feature type="transmembrane region" description="Helical" evidence="1">
    <location>
        <begin position="203"/>
        <end position="221"/>
    </location>
</feature>
<feature type="transmembrane region" description="Helical" evidence="1">
    <location>
        <begin position="347"/>
        <end position="369"/>
    </location>
</feature>
<gene>
    <name evidence="2" type="ORF">B0I10_103164</name>
</gene>
<feature type="transmembrane region" description="Helical" evidence="1">
    <location>
        <begin position="375"/>
        <end position="398"/>
    </location>
</feature>
<dbReference type="Proteomes" id="UP000249518">
    <property type="component" value="Unassembled WGS sequence"/>
</dbReference>
<dbReference type="Pfam" id="PF18940">
    <property type="entry name" value="DUF5687"/>
    <property type="match status" value="1"/>
</dbReference>
<name>A0A328WUA4_9FLAO</name>
<sequence>MIKRFLSLEWKSFFRAASFQANLAIKILMIFGAFSFIVYFSALGAFSYYIIEDVTESEPFQLINKFILYYFAFDLIFRFFLQKTPVMNIRPLLYINIKKDTIVNYTLGKSALSFFNIMHLFFFIPLSVVLLKEGFDVLGVITWLIGMIAMVLIINFLNILIDKKDVVFYAVAVIFIALGALQYYGLFDATNYTVLFFKGLYDYAWMVIVPISTLILVYKIVHNFFKSNLYLDAGLSTTHDIAKTQNFEWLDQFGTLGTFLKNDIRLITRNKRAKSVIIMSVLFLFYGLLFGSGAVEVYDGPVWQVFGGIFVTGGFMFSFGQFVPSWDSSYYNLMMSQNIQYREYLSSKWWLMVIVTLIAAVCASFYLYFGWQSYLLILVTAVYNIGINAYIVLLAGAFTKTPIDLMSNKNAFGDKKAFNFKTLLLVIPQILVPLGLYYLGILFFDEVVGLGFIALAGILGFAFKSKVFNWIENIYKTQKYETIAAYKQKN</sequence>
<feature type="transmembrane region" description="Helical" evidence="1">
    <location>
        <begin position="418"/>
        <end position="441"/>
    </location>
</feature>
<dbReference type="RefSeq" id="WP_112085184.1">
    <property type="nucleotide sequence ID" value="NZ_QLSV01000003.1"/>
</dbReference>
<organism evidence="2 3">
    <name type="scientific">Flavobacterium lacus</name>
    <dbReference type="NCBI Taxonomy" id="1353778"/>
    <lineage>
        <taxon>Bacteria</taxon>
        <taxon>Pseudomonadati</taxon>
        <taxon>Bacteroidota</taxon>
        <taxon>Flavobacteriia</taxon>
        <taxon>Flavobacteriales</taxon>
        <taxon>Flavobacteriaceae</taxon>
        <taxon>Flavobacterium</taxon>
    </lineage>
</organism>